<evidence type="ECO:0000313" key="1">
    <source>
        <dbReference type="EMBL" id="GAA4725175.1"/>
    </source>
</evidence>
<dbReference type="RefSeq" id="WP_345503599.1">
    <property type="nucleotide sequence ID" value="NZ_BAABLO010000011.1"/>
</dbReference>
<dbReference type="InterPro" id="IPR042099">
    <property type="entry name" value="ANL_N_sf"/>
</dbReference>
<keyword evidence="2" id="KW-1185">Reference proteome</keyword>
<organism evidence="1 2">
    <name type="scientific">Pedococcus ginsenosidimutans</name>
    <dbReference type="NCBI Taxonomy" id="490570"/>
    <lineage>
        <taxon>Bacteria</taxon>
        <taxon>Bacillati</taxon>
        <taxon>Actinomycetota</taxon>
        <taxon>Actinomycetes</taxon>
        <taxon>Micrococcales</taxon>
        <taxon>Intrasporangiaceae</taxon>
        <taxon>Pedococcus</taxon>
    </lineage>
</organism>
<dbReference type="SUPFAM" id="SSF56801">
    <property type="entry name" value="Acetyl-CoA synthetase-like"/>
    <property type="match status" value="1"/>
</dbReference>
<name>A0ABP8YBS3_9MICO</name>
<dbReference type="NCBIfam" id="TIGR03089">
    <property type="entry name" value="TIGR03089 family protein"/>
    <property type="match status" value="1"/>
</dbReference>
<dbReference type="Gene3D" id="3.40.50.12780">
    <property type="entry name" value="N-terminal domain of ligase-like"/>
    <property type="match status" value="1"/>
</dbReference>
<reference evidence="2" key="1">
    <citation type="journal article" date="2019" name="Int. J. Syst. Evol. Microbiol.">
        <title>The Global Catalogue of Microorganisms (GCM) 10K type strain sequencing project: providing services to taxonomists for standard genome sequencing and annotation.</title>
        <authorList>
            <consortium name="The Broad Institute Genomics Platform"/>
            <consortium name="The Broad Institute Genome Sequencing Center for Infectious Disease"/>
            <person name="Wu L."/>
            <person name="Ma J."/>
        </authorList>
    </citation>
    <scope>NUCLEOTIDE SEQUENCE [LARGE SCALE GENOMIC DNA]</scope>
    <source>
        <strain evidence="2">JCM 18961</strain>
    </source>
</reference>
<protein>
    <submittedName>
        <fullName evidence="1">TIGR03089 family protein</fullName>
    </submittedName>
</protein>
<sequence>MPNPPDVLASMLRSDPARPRVTFYEDTDGPTRGERIELSAKVLANWVNKAANALQDEFDVAPGSRVRLALPPHWRSLYWALAVWSVGGTVVADRSPDSTSDRSSSAQGVDLVVTDDPALAAASSPAVLVTLAALARQAAVPTGGAMDEARELSTHGDQFVAWEEPADDDVALEFDGTTTPYAQVVTDLGAPGGTRAHLRGTDLATVLTRALAAWAGDGSVVLSRGDLSAEESVRREAVEGVTLTP</sequence>
<dbReference type="Proteomes" id="UP001500556">
    <property type="component" value="Unassembled WGS sequence"/>
</dbReference>
<proteinExistence type="predicted"/>
<evidence type="ECO:0000313" key="2">
    <source>
        <dbReference type="Proteomes" id="UP001500556"/>
    </source>
</evidence>
<dbReference type="InterPro" id="IPR017523">
    <property type="entry name" value="Rv3268"/>
</dbReference>
<gene>
    <name evidence="1" type="ORF">GCM10025782_24090</name>
</gene>
<accession>A0ABP8YBS3</accession>
<comment type="caution">
    <text evidence="1">The sequence shown here is derived from an EMBL/GenBank/DDBJ whole genome shotgun (WGS) entry which is preliminary data.</text>
</comment>
<dbReference type="EMBL" id="BAABLO010000011">
    <property type="protein sequence ID" value="GAA4725175.1"/>
    <property type="molecule type" value="Genomic_DNA"/>
</dbReference>